<sequence length="84" mass="9747">MVEIIEKSGNSIEEAIVISDVENNAKGINEERKFIRENFGENWEFLKQSLLEKGDKKFDKITLKSPKGEEKEIYFDVTSFFGKI</sequence>
<dbReference type="AlphaFoldDB" id="A0A133VLY8"/>
<accession>A0A133VLY8</accession>
<dbReference type="Proteomes" id="UP000070504">
    <property type="component" value="Unassembled WGS sequence"/>
</dbReference>
<comment type="caution">
    <text evidence="1">The sequence shown here is derived from an EMBL/GenBank/DDBJ whole genome shotgun (WGS) entry which is preliminary data.</text>
</comment>
<keyword evidence="2" id="KW-1185">Reference proteome</keyword>
<protein>
    <submittedName>
        <fullName evidence="1">Uncharacterized protein</fullName>
    </submittedName>
</protein>
<organism evidence="1 2">
    <name type="scientific">candidate division MSBL1 archaeon SCGC-AAA382K21</name>
    <dbReference type="NCBI Taxonomy" id="1698283"/>
    <lineage>
        <taxon>Archaea</taxon>
        <taxon>Methanobacteriati</taxon>
        <taxon>Methanobacteriota</taxon>
        <taxon>candidate division MSBL1</taxon>
    </lineage>
</organism>
<evidence type="ECO:0000313" key="2">
    <source>
        <dbReference type="Proteomes" id="UP000070504"/>
    </source>
</evidence>
<name>A0A133VLY8_9EURY</name>
<dbReference type="EMBL" id="LHYH01000003">
    <property type="protein sequence ID" value="KXB07468.1"/>
    <property type="molecule type" value="Genomic_DNA"/>
</dbReference>
<evidence type="ECO:0000313" key="1">
    <source>
        <dbReference type="EMBL" id="KXB07468.1"/>
    </source>
</evidence>
<gene>
    <name evidence="1" type="ORF">AKJ54_00205</name>
</gene>
<proteinExistence type="predicted"/>
<reference evidence="1 2" key="1">
    <citation type="journal article" date="2016" name="Sci. Rep.">
        <title>Metabolic traits of an uncultured archaeal lineage -MSBL1- from brine pools of the Red Sea.</title>
        <authorList>
            <person name="Mwirichia R."/>
            <person name="Alam I."/>
            <person name="Rashid M."/>
            <person name="Vinu M."/>
            <person name="Ba-Alawi W."/>
            <person name="Anthony Kamau A."/>
            <person name="Kamanda Ngugi D."/>
            <person name="Goker M."/>
            <person name="Klenk H.P."/>
            <person name="Bajic V."/>
            <person name="Stingl U."/>
        </authorList>
    </citation>
    <scope>NUCLEOTIDE SEQUENCE [LARGE SCALE GENOMIC DNA]</scope>
    <source>
        <strain evidence="1">SCGC-AAA382K21</strain>
    </source>
</reference>